<dbReference type="GeneID" id="87858504"/>
<dbReference type="InterPro" id="IPR056884">
    <property type="entry name" value="NPHP3-like_N"/>
</dbReference>
<keyword evidence="6" id="KW-1185">Reference proteome</keyword>
<feature type="signal peptide" evidence="2">
    <location>
        <begin position="1"/>
        <end position="17"/>
    </location>
</feature>
<name>A0AAE0MT11_9PEZI</name>
<accession>A0AAE0MT11</accession>
<dbReference type="RefSeq" id="XP_062683313.1">
    <property type="nucleotide sequence ID" value="XM_062821350.1"/>
</dbReference>
<dbReference type="AlphaFoldDB" id="A0AAE0MT11"/>
<keyword evidence="2" id="KW-0732">Signal</keyword>
<dbReference type="Pfam" id="PF17111">
    <property type="entry name" value="PigL_N"/>
    <property type="match status" value="1"/>
</dbReference>
<dbReference type="PANTHER" id="PTHR10039">
    <property type="entry name" value="AMELOGENIN"/>
    <property type="match status" value="1"/>
</dbReference>
<evidence type="ECO:0000313" key="6">
    <source>
        <dbReference type="Proteomes" id="UP001278500"/>
    </source>
</evidence>
<evidence type="ECO:0000256" key="2">
    <source>
        <dbReference type="SAM" id="SignalP"/>
    </source>
</evidence>
<evidence type="ECO:0000259" key="4">
    <source>
        <dbReference type="Pfam" id="PF24883"/>
    </source>
</evidence>
<proteinExistence type="predicted"/>
<dbReference type="InterPro" id="IPR031348">
    <property type="entry name" value="PigL_N"/>
</dbReference>
<feature type="chain" id="PRO_5042173633" description="NACHT domain-containing protein" evidence="2">
    <location>
        <begin position="18"/>
        <end position="811"/>
    </location>
</feature>
<reference evidence="5" key="1">
    <citation type="journal article" date="2023" name="Mol. Phylogenet. Evol.">
        <title>Genome-scale phylogeny and comparative genomics of the fungal order Sordariales.</title>
        <authorList>
            <person name="Hensen N."/>
            <person name="Bonometti L."/>
            <person name="Westerberg I."/>
            <person name="Brannstrom I.O."/>
            <person name="Guillou S."/>
            <person name="Cros-Aarteil S."/>
            <person name="Calhoun S."/>
            <person name="Haridas S."/>
            <person name="Kuo A."/>
            <person name="Mondo S."/>
            <person name="Pangilinan J."/>
            <person name="Riley R."/>
            <person name="LaButti K."/>
            <person name="Andreopoulos B."/>
            <person name="Lipzen A."/>
            <person name="Chen C."/>
            <person name="Yan M."/>
            <person name="Daum C."/>
            <person name="Ng V."/>
            <person name="Clum A."/>
            <person name="Steindorff A."/>
            <person name="Ohm R.A."/>
            <person name="Martin F."/>
            <person name="Silar P."/>
            <person name="Natvig D.O."/>
            <person name="Lalanne C."/>
            <person name="Gautier V."/>
            <person name="Ament-Velasquez S.L."/>
            <person name="Kruys A."/>
            <person name="Hutchinson M.I."/>
            <person name="Powell A.J."/>
            <person name="Barry K."/>
            <person name="Miller A.N."/>
            <person name="Grigoriev I.V."/>
            <person name="Debuchy R."/>
            <person name="Gladieux P."/>
            <person name="Hiltunen Thoren M."/>
            <person name="Johannesson H."/>
        </authorList>
    </citation>
    <scope>NUCLEOTIDE SEQUENCE</scope>
    <source>
        <strain evidence="5">CBS 560.94</strain>
    </source>
</reference>
<protein>
    <recommendedName>
        <fullName evidence="7">NACHT domain-containing protein</fullName>
    </recommendedName>
</protein>
<comment type="caution">
    <text evidence="5">The sequence shown here is derived from an EMBL/GenBank/DDBJ whole genome shotgun (WGS) entry which is preliminary data.</text>
</comment>
<feature type="domain" description="Azaphilone pigments biosynthesis cluster protein L N-terminal" evidence="3">
    <location>
        <begin position="1"/>
        <end position="154"/>
    </location>
</feature>
<dbReference type="Gene3D" id="3.40.50.300">
    <property type="entry name" value="P-loop containing nucleotide triphosphate hydrolases"/>
    <property type="match status" value="1"/>
</dbReference>
<dbReference type="EMBL" id="JAUEPP010000003">
    <property type="protein sequence ID" value="KAK3348231.1"/>
    <property type="molecule type" value="Genomic_DNA"/>
</dbReference>
<feature type="domain" description="Nephrocystin 3-like N-terminal" evidence="4">
    <location>
        <begin position="195"/>
        <end position="356"/>
    </location>
</feature>
<evidence type="ECO:0000256" key="1">
    <source>
        <dbReference type="ARBA" id="ARBA00022737"/>
    </source>
</evidence>
<evidence type="ECO:0000259" key="3">
    <source>
        <dbReference type="Pfam" id="PF17111"/>
    </source>
</evidence>
<gene>
    <name evidence="5" type="ORF">B0H65DRAFT_169779</name>
</gene>
<dbReference type="Pfam" id="PF24883">
    <property type="entry name" value="NPHP3_N"/>
    <property type="match status" value="1"/>
</dbReference>
<dbReference type="Proteomes" id="UP001278500">
    <property type="component" value="Unassembled WGS sequence"/>
</dbReference>
<reference evidence="5" key="2">
    <citation type="submission" date="2023-06" db="EMBL/GenBank/DDBJ databases">
        <authorList>
            <consortium name="Lawrence Berkeley National Laboratory"/>
            <person name="Haridas S."/>
            <person name="Hensen N."/>
            <person name="Bonometti L."/>
            <person name="Westerberg I."/>
            <person name="Brannstrom I.O."/>
            <person name="Guillou S."/>
            <person name="Cros-Aarteil S."/>
            <person name="Calhoun S."/>
            <person name="Kuo A."/>
            <person name="Mondo S."/>
            <person name="Pangilinan J."/>
            <person name="Riley R."/>
            <person name="Labutti K."/>
            <person name="Andreopoulos B."/>
            <person name="Lipzen A."/>
            <person name="Chen C."/>
            <person name="Yanf M."/>
            <person name="Daum C."/>
            <person name="Ng V."/>
            <person name="Clum A."/>
            <person name="Steindorff A."/>
            <person name="Ohm R."/>
            <person name="Martin F."/>
            <person name="Silar P."/>
            <person name="Natvig D."/>
            <person name="Lalanne C."/>
            <person name="Gautier V."/>
            <person name="Ament-Velasquez S.L."/>
            <person name="Kruys A."/>
            <person name="Hutchinson M.I."/>
            <person name="Powell A.J."/>
            <person name="Barry K."/>
            <person name="Miller A.N."/>
            <person name="Grigoriev I.V."/>
            <person name="Debuchy R."/>
            <person name="Gladieux P."/>
            <person name="Thoren M.H."/>
            <person name="Johannesson H."/>
        </authorList>
    </citation>
    <scope>NUCLEOTIDE SEQUENCE</scope>
    <source>
        <strain evidence="5">CBS 560.94</strain>
    </source>
</reference>
<dbReference type="PANTHER" id="PTHR10039:SF16">
    <property type="entry name" value="GPI INOSITOL-DEACYLASE"/>
    <property type="match status" value="1"/>
</dbReference>
<sequence length="811" mass="92644">MDPLSFTASLIAIVGLAGEVAKTCKSYINGIKNHPREIRLIYIKVTSLASILDGLTVLHEDDYEDAKILRQLKGPDGPIQKCQETIRELSDLVHLNSASATSGGSGTKRRRLMSKLPTLEQLAWPFRKDDAVSLLKRIATHKHTISAALTASLHSEVRSIKAKLDQAEKDRLHAWLVQINPSSNHNTANSLYEEGTGDWIFRSQEWNRWVNKQSKERSLWIHGIPGAGKTILASHVIEQLINTKCSGNVVLVYYYCYHGHNRDETFSFLRWLVSQLCRKTDTVSSLTYDIYRSGQDPDITKLLAALHAQLDGLDTVYVAVDALDESQRPRHTFLGVLRTLATDPRFQKIRLLTTSREYADIERVMAPSSLSVPTSHEEVEKDIRVFVERSISRSDSFKHWPDDLKLEVVDALVKGAKGMFRWAVCQLDILRRLSCATYEDVRQTIKTLPKDLDETYMRILNLIPPDDLELVRFTIHWIIYTENLVGWHVRMNDVSEVVSFYVLHRYGSSERANQISIPCNLDKLKDCCGCLVSFVGDQQDEENPVCKLSHYTIKEFLKSSRFKPTDQLMCLDLATMKTYLPNVILQMTIDRDGRDAQGRKELFGFLVFVRTLLLDEEFLDHKLVFSAFLIDMPPKGKYNCGDRRFHAMWALYAIEWVGDRPADEIIVLLRLLAMDAPQISRNLLVTAGSHLLCSSLSLIWYDFHVYGSLTDPIKMTFEGNVVEFLAAFFFTSPHALLFLLENYYHDFAHSVDLNEILRSFQNVRRDLDFLDAEFRREDDHEICAKVAQKLHDLGAVVMDKYTESDTESNAG</sequence>
<evidence type="ECO:0000313" key="5">
    <source>
        <dbReference type="EMBL" id="KAK3348231.1"/>
    </source>
</evidence>
<dbReference type="SUPFAM" id="SSF52540">
    <property type="entry name" value="P-loop containing nucleoside triphosphate hydrolases"/>
    <property type="match status" value="1"/>
</dbReference>
<keyword evidence="1" id="KW-0677">Repeat</keyword>
<evidence type="ECO:0008006" key="7">
    <source>
        <dbReference type="Google" id="ProtNLM"/>
    </source>
</evidence>
<dbReference type="InterPro" id="IPR027417">
    <property type="entry name" value="P-loop_NTPase"/>
</dbReference>
<organism evidence="5 6">
    <name type="scientific">Neurospora tetraspora</name>
    <dbReference type="NCBI Taxonomy" id="94610"/>
    <lineage>
        <taxon>Eukaryota</taxon>
        <taxon>Fungi</taxon>
        <taxon>Dikarya</taxon>
        <taxon>Ascomycota</taxon>
        <taxon>Pezizomycotina</taxon>
        <taxon>Sordariomycetes</taxon>
        <taxon>Sordariomycetidae</taxon>
        <taxon>Sordariales</taxon>
        <taxon>Sordariaceae</taxon>
        <taxon>Neurospora</taxon>
    </lineage>
</organism>